<evidence type="ECO:0000259" key="3">
    <source>
        <dbReference type="Pfam" id="PF19919"/>
    </source>
</evidence>
<proteinExistence type="predicted"/>
<evidence type="ECO:0000256" key="1">
    <source>
        <dbReference type="SAM" id="MobiDB-lite"/>
    </source>
</evidence>
<evidence type="ECO:0000313" key="5">
    <source>
        <dbReference type="Proteomes" id="UP000240978"/>
    </source>
</evidence>
<dbReference type="Pfam" id="PF19919">
    <property type="entry name" value="bpX3"/>
    <property type="match status" value="1"/>
</dbReference>
<dbReference type="InterPro" id="IPR011990">
    <property type="entry name" value="TPR-like_helical_dom_sf"/>
</dbReference>
<dbReference type="Gene3D" id="1.25.40.10">
    <property type="entry name" value="Tetratricopeptide repeat domain"/>
    <property type="match status" value="1"/>
</dbReference>
<dbReference type="InterPro" id="IPR045551">
    <property type="entry name" value="bpX3"/>
</dbReference>
<keyword evidence="2" id="KW-0812">Transmembrane</keyword>
<dbReference type="Proteomes" id="UP000240978">
    <property type="component" value="Unassembled WGS sequence"/>
</dbReference>
<comment type="caution">
    <text evidence="4">The sequence shown here is derived from an EMBL/GenBank/DDBJ whole genome shotgun (WGS) entry which is preliminary data.</text>
</comment>
<evidence type="ECO:0000313" key="4">
    <source>
        <dbReference type="EMBL" id="PSL23662.1"/>
    </source>
</evidence>
<accession>A0A2P8FPK8</accession>
<dbReference type="SUPFAM" id="SSF48452">
    <property type="entry name" value="TPR-like"/>
    <property type="match status" value="1"/>
</dbReference>
<reference evidence="4 5" key="1">
    <citation type="submission" date="2018-03" db="EMBL/GenBank/DDBJ databases">
        <title>Genomic Encyclopedia of Archaeal and Bacterial Type Strains, Phase II (KMG-II): from individual species to whole genera.</title>
        <authorList>
            <person name="Goeker M."/>
        </authorList>
    </citation>
    <scope>NUCLEOTIDE SEQUENCE [LARGE SCALE GENOMIC DNA]</scope>
    <source>
        <strain evidence="4 5">DSM 18107</strain>
    </source>
</reference>
<keyword evidence="2" id="KW-0472">Membrane</keyword>
<feature type="transmembrane region" description="Helical" evidence="2">
    <location>
        <begin position="197"/>
        <end position="220"/>
    </location>
</feature>
<feature type="domain" description="MoxR-vWA-beta-propeller ternary system" evidence="3">
    <location>
        <begin position="2"/>
        <end position="173"/>
    </location>
</feature>
<dbReference type="EMBL" id="PYGK01000017">
    <property type="protein sequence ID" value="PSL23662.1"/>
    <property type="molecule type" value="Genomic_DNA"/>
</dbReference>
<feature type="region of interest" description="Disordered" evidence="1">
    <location>
        <begin position="235"/>
        <end position="256"/>
    </location>
</feature>
<organism evidence="4 5">
    <name type="scientific">Chitinophaga ginsengisoli</name>
    <dbReference type="NCBI Taxonomy" id="363837"/>
    <lineage>
        <taxon>Bacteria</taxon>
        <taxon>Pseudomonadati</taxon>
        <taxon>Bacteroidota</taxon>
        <taxon>Chitinophagia</taxon>
        <taxon>Chitinophagales</taxon>
        <taxon>Chitinophagaceae</taxon>
        <taxon>Chitinophaga</taxon>
    </lineage>
</organism>
<keyword evidence="2" id="KW-1133">Transmembrane helix</keyword>
<dbReference type="AlphaFoldDB" id="A0A2P8FPK8"/>
<dbReference type="OrthoDB" id="1235043at2"/>
<name>A0A2P8FPK8_9BACT</name>
<gene>
    <name evidence="4" type="ORF">CLV42_11716</name>
</gene>
<evidence type="ECO:0000256" key="2">
    <source>
        <dbReference type="SAM" id="Phobius"/>
    </source>
</evidence>
<sequence length="953" mass="107266">MELQLSYNPQTRHKTSAAFLRGHSPEQWFREINDWQIALQGLTCFLLPEHKNTVSPGGLLVIFSDQVPAAGKISHPYTVINGNLYIPVDAILTPALSPAEMEELLIWDVQVFHPAIGFVGFDEDDERYLNSFLLPAQAAEKSWDYAHPGMPPVAYLHTISVAMPALELTDLLNDGQITLPLSELPGKRRRRSLFMRFIDWMVRCFLRFLLAIFNIVAFLLGRSWASSVHPGNTGFGGAGTGRTAVRSNDVDEPERVSAGGFREKLRNWIDKTLGSIEERRDSELDRLLKMFDKDGDEALRFAIPIGGNPSPAAGRGVAPQSSRLSRQDTNFNLGKLFESKPVDTWNSAESYMTLLSRKYEAQAAKALAEGDHRKAAYIYAHLLRNLHRAAVVLEEGRFYHEAAALYIDSLGQPVKAAECFEKGGLLLDAINIYKKLEKYEKTGDLYKQLSQEKPAQQYFQLAVDAAMRQKNHLEAARILQHKSGKPEEACEVLLDGWQQGNQDKDCLSQYLHLASDLDKESFPGKMRMVYEQKTPEHKIDNLLEIFLAFKKNMNEAAQDTAIEIAYEVISPQIASGREERLSVLKKMLPDDKELSADIYRYSARKKEAKPAVVRTDQGFQLEQHIKWLAATVIKKQLIFVGTAANTLYLLRMLADGTRKLYSWQYQPLQDNNGKEEQIYAYFSENDASKYGSKLLYLITSHNRRISLGKLILPSEKPFGDKVIVDTTDYPASHLGGLIGMTINAGGDPVTIFSGHNRPEVMIKEPSSGSYYCTYPDQVRLHLPAPDLPLPLWGEGPYYFGHGNRIYRVEREGQTQHLDLLYKINHITATEVTKGMLLMASTTEGCVYVMDKKDGFQLYSEYFAGGGMLAEYFGDDVIRASQFVSKTYLVLAMANGATVYNITTHMPTVKTHFVTAAPVRFILATENPNEVILVDEKGRITVHKIDDKIIVDKR</sequence>
<keyword evidence="5" id="KW-1185">Reference proteome</keyword>
<protein>
    <recommendedName>
        <fullName evidence="3">MoxR-vWA-beta-propeller ternary system domain-containing protein</fullName>
    </recommendedName>
</protein>
<dbReference type="RefSeq" id="WP_106605261.1">
    <property type="nucleotide sequence ID" value="NZ_PYGK01000017.1"/>
</dbReference>